<dbReference type="PROSITE" id="PS51665">
    <property type="entry name" value="ENKURIN"/>
    <property type="match status" value="1"/>
</dbReference>
<proteinExistence type="predicted"/>
<evidence type="ECO:0000313" key="8">
    <source>
        <dbReference type="Proteomes" id="UP001363151"/>
    </source>
</evidence>
<name>A0ABR1GB75_AURAN</name>
<protein>
    <submittedName>
        <fullName evidence="7">Enkurin, TRPC channel interacting protein</fullName>
    </submittedName>
</protein>
<dbReference type="PANTHER" id="PTHR21490:SF0">
    <property type="entry name" value="ENKURIN"/>
    <property type="match status" value="1"/>
</dbReference>
<evidence type="ECO:0000256" key="5">
    <source>
        <dbReference type="ARBA" id="ARBA00023273"/>
    </source>
</evidence>
<dbReference type="EMBL" id="JBBJCI010000037">
    <property type="protein sequence ID" value="KAK7250229.1"/>
    <property type="molecule type" value="Genomic_DNA"/>
</dbReference>
<dbReference type="Proteomes" id="UP001363151">
    <property type="component" value="Unassembled WGS sequence"/>
</dbReference>
<organism evidence="7 8">
    <name type="scientific">Aureococcus anophagefferens</name>
    <name type="common">Harmful bloom alga</name>
    <dbReference type="NCBI Taxonomy" id="44056"/>
    <lineage>
        <taxon>Eukaryota</taxon>
        <taxon>Sar</taxon>
        <taxon>Stramenopiles</taxon>
        <taxon>Ochrophyta</taxon>
        <taxon>Pelagophyceae</taxon>
        <taxon>Pelagomonadales</taxon>
        <taxon>Pelagomonadaceae</taxon>
        <taxon>Aureococcus</taxon>
    </lineage>
</organism>
<evidence type="ECO:0000256" key="3">
    <source>
        <dbReference type="ARBA" id="ARBA00022490"/>
    </source>
</evidence>
<reference evidence="7 8" key="1">
    <citation type="submission" date="2024-03" db="EMBL/GenBank/DDBJ databases">
        <title>Aureococcus anophagefferens CCMP1851 and Kratosvirus quantuckense: Draft genome of a second virus-susceptible host strain in the model system.</title>
        <authorList>
            <person name="Chase E."/>
            <person name="Truchon A.R."/>
            <person name="Schepens W."/>
            <person name="Wilhelm S.W."/>
        </authorList>
    </citation>
    <scope>NUCLEOTIDE SEQUENCE [LARGE SCALE GENOMIC DNA]</scope>
    <source>
        <strain evidence="7 8">CCMP1851</strain>
    </source>
</reference>
<comment type="caution">
    <text evidence="7">The sequence shown here is derived from an EMBL/GenBank/DDBJ whole genome shotgun (WGS) entry which is preliminary data.</text>
</comment>
<dbReference type="InterPro" id="IPR052102">
    <property type="entry name" value="Enkurin_domain-protein"/>
</dbReference>
<gene>
    <name evidence="7" type="primary">ENKUR</name>
    <name evidence="7" type="ORF">SO694_0000703</name>
</gene>
<dbReference type="Pfam" id="PF13864">
    <property type="entry name" value="Enkurin"/>
    <property type="match status" value="1"/>
</dbReference>
<feature type="domain" description="Enkurin" evidence="6">
    <location>
        <begin position="139"/>
        <end position="239"/>
    </location>
</feature>
<keyword evidence="4" id="KW-0206">Cytoskeleton</keyword>
<keyword evidence="5" id="KW-0966">Cell projection</keyword>
<dbReference type="PANTHER" id="PTHR21490">
    <property type="entry name" value="ENKURIN-RELATED"/>
    <property type="match status" value="1"/>
</dbReference>
<keyword evidence="3" id="KW-0963">Cytoplasm</keyword>
<evidence type="ECO:0000256" key="4">
    <source>
        <dbReference type="ARBA" id="ARBA00023212"/>
    </source>
</evidence>
<evidence type="ECO:0000256" key="2">
    <source>
        <dbReference type="ARBA" id="ARBA00004245"/>
    </source>
</evidence>
<evidence type="ECO:0000259" key="6">
    <source>
        <dbReference type="PROSITE" id="PS51665"/>
    </source>
</evidence>
<evidence type="ECO:0000313" key="7">
    <source>
        <dbReference type="EMBL" id="KAK7250229.1"/>
    </source>
</evidence>
<keyword evidence="8" id="KW-1185">Reference proteome</keyword>
<dbReference type="InterPro" id="IPR027012">
    <property type="entry name" value="Enkurin_dom"/>
</dbReference>
<accession>A0ABR1GB75</accession>
<evidence type="ECO:0000256" key="1">
    <source>
        <dbReference type="ARBA" id="ARBA00004138"/>
    </source>
</evidence>
<comment type="subcellular location">
    <subcellularLocation>
        <location evidence="1">Cell projection</location>
        <location evidence="1">Cilium</location>
    </subcellularLocation>
    <subcellularLocation>
        <location evidence="2">Cytoplasm</location>
        <location evidence="2">Cytoskeleton</location>
    </subcellularLocation>
</comment>
<sequence>MYRSKHDPKTPVTGSTFGIHGTTQLLGAGAIKKKDTATFGKPLNSQVADPAEFLRGGQKVQRVPARVDVTKFSFDSVVDKKSAVPRRTEKPVMGLKTSKNFITANAVEAILQVPTVKYTAEPDYLKKADYAQVPAYLGQVKEEIRRENEMIDAYVKEQMGLNTEEKEDLSELLADDERSRLISALKRKWDAVNAKYQKMTHNVNLDTVGKVKRKESMEKELKQLEADIGKLEKPQPIYIKNDY</sequence>